<dbReference type="SUPFAM" id="SSF103473">
    <property type="entry name" value="MFS general substrate transporter"/>
    <property type="match status" value="1"/>
</dbReference>
<evidence type="ECO:0000313" key="8">
    <source>
        <dbReference type="EMBL" id="SOC43141.1"/>
    </source>
</evidence>
<dbReference type="GO" id="GO:0005886">
    <property type="term" value="C:plasma membrane"/>
    <property type="evidence" value="ECO:0007669"/>
    <property type="project" value="UniProtKB-SubCell"/>
</dbReference>
<feature type="transmembrane region" description="Helical" evidence="6">
    <location>
        <begin position="7"/>
        <end position="28"/>
    </location>
</feature>
<feature type="transmembrane region" description="Helical" evidence="6">
    <location>
        <begin position="59"/>
        <end position="83"/>
    </location>
</feature>
<evidence type="ECO:0000256" key="2">
    <source>
        <dbReference type="ARBA" id="ARBA00022448"/>
    </source>
</evidence>
<keyword evidence="5 6" id="KW-0472">Membrane</keyword>
<evidence type="ECO:0000256" key="6">
    <source>
        <dbReference type="SAM" id="Phobius"/>
    </source>
</evidence>
<dbReference type="PROSITE" id="PS50850">
    <property type="entry name" value="MFS"/>
    <property type="match status" value="1"/>
</dbReference>
<dbReference type="PANTHER" id="PTHR23531">
    <property type="entry name" value="QUINOLENE RESISTANCE PROTEIN NORA"/>
    <property type="match status" value="1"/>
</dbReference>
<dbReference type="CDD" id="cd17489">
    <property type="entry name" value="MFS_YfcJ_like"/>
    <property type="match status" value="1"/>
</dbReference>
<evidence type="ECO:0000313" key="9">
    <source>
        <dbReference type="Proteomes" id="UP000219252"/>
    </source>
</evidence>
<feature type="transmembrane region" description="Helical" evidence="6">
    <location>
        <begin position="254"/>
        <end position="278"/>
    </location>
</feature>
<dbReference type="GO" id="GO:0022857">
    <property type="term" value="F:transmembrane transporter activity"/>
    <property type="evidence" value="ECO:0007669"/>
    <property type="project" value="InterPro"/>
</dbReference>
<dbReference type="PANTHER" id="PTHR23531:SF2">
    <property type="entry name" value="PERMEASE"/>
    <property type="match status" value="1"/>
</dbReference>
<organism evidence="8 9">
    <name type="scientific">Ureibacillus acetophenoni</name>
    <dbReference type="NCBI Taxonomy" id="614649"/>
    <lineage>
        <taxon>Bacteria</taxon>
        <taxon>Bacillati</taxon>
        <taxon>Bacillota</taxon>
        <taxon>Bacilli</taxon>
        <taxon>Bacillales</taxon>
        <taxon>Caryophanaceae</taxon>
        <taxon>Ureibacillus</taxon>
    </lineage>
</organism>
<feature type="transmembrane region" description="Helical" evidence="6">
    <location>
        <begin position="133"/>
        <end position="157"/>
    </location>
</feature>
<evidence type="ECO:0000256" key="4">
    <source>
        <dbReference type="ARBA" id="ARBA00022989"/>
    </source>
</evidence>
<dbReference type="AlphaFoldDB" id="A0A285USB4"/>
<evidence type="ECO:0000256" key="3">
    <source>
        <dbReference type="ARBA" id="ARBA00022692"/>
    </source>
</evidence>
<feature type="transmembrane region" description="Helical" evidence="6">
    <location>
        <begin position="89"/>
        <end position="112"/>
    </location>
</feature>
<protein>
    <submittedName>
        <fullName evidence="8">Predicted MFS family arabinose efflux permease</fullName>
    </submittedName>
</protein>
<sequence length="312" mass="33954">MLIVSLLFFLLCTILYIVVKPFLLLLILRFFQGIWFSVVTTAANSIAADIVPESRKGTGLGYFSISVNLGIVIGPFIGITVVQLANFDLLFIILAILLTIGALLALPIKLSNIELEGERSLKFSLSDLIEMKALPVALLGMFVSFSYSSVLSFISIYSEQKGLLTVTGYFYILFAAIMIAIRPLTGRFYDTVGPKYVIIPSFLLFSGGLVMLGFMEGPILFLISALLIGAGYSTLVTSFQTLSVQATSLARSAYATSTFFTLFDSGIALGSMVFGIIAVTFNYLIVYLSAASIVLLAMFVFTLRLRKTELVS</sequence>
<keyword evidence="2" id="KW-0813">Transport</keyword>
<feature type="transmembrane region" description="Helical" evidence="6">
    <location>
        <begin position="221"/>
        <end position="242"/>
    </location>
</feature>
<name>A0A285USB4_9BACL</name>
<keyword evidence="4 6" id="KW-1133">Transmembrane helix</keyword>
<feature type="transmembrane region" description="Helical" evidence="6">
    <location>
        <begin position="284"/>
        <end position="303"/>
    </location>
</feature>
<dbReference type="InterPro" id="IPR020846">
    <property type="entry name" value="MFS_dom"/>
</dbReference>
<dbReference type="InterPro" id="IPR052714">
    <property type="entry name" value="MFS_Exporter"/>
</dbReference>
<gene>
    <name evidence="8" type="ORF">SAMN05877842_11493</name>
</gene>
<accession>A0A285USB4</accession>
<keyword evidence="3 6" id="KW-0812">Transmembrane</keyword>
<feature type="domain" description="Major facilitator superfamily (MFS) profile" evidence="7">
    <location>
        <begin position="1"/>
        <end position="309"/>
    </location>
</feature>
<feature type="transmembrane region" description="Helical" evidence="6">
    <location>
        <begin position="163"/>
        <end position="184"/>
    </location>
</feature>
<dbReference type="Gene3D" id="1.20.1250.20">
    <property type="entry name" value="MFS general substrate transporter like domains"/>
    <property type="match status" value="1"/>
</dbReference>
<keyword evidence="9" id="KW-1185">Reference proteome</keyword>
<dbReference type="EMBL" id="OBQC01000014">
    <property type="protein sequence ID" value="SOC43141.1"/>
    <property type="molecule type" value="Genomic_DNA"/>
</dbReference>
<evidence type="ECO:0000256" key="5">
    <source>
        <dbReference type="ARBA" id="ARBA00023136"/>
    </source>
</evidence>
<dbReference type="Pfam" id="PF07690">
    <property type="entry name" value="MFS_1"/>
    <property type="match status" value="1"/>
</dbReference>
<evidence type="ECO:0000256" key="1">
    <source>
        <dbReference type="ARBA" id="ARBA00004651"/>
    </source>
</evidence>
<feature type="transmembrane region" description="Helical" evidence="6">
    <location>
        <begin position="34"/>
        <end position="52"/>
    </location>
</feature>
<dbReference type="InterPro" id="IPR011701">
    <property type="entry name" value="MFS"/>
</dbReference>
<dbReference type="InterPro" id="IPR036259">
    <property type="entry name" value="MFS_trans_sf"/>
</dbReference>
<reference evidence="9" key="1">
    <citation type="submission" date="2017-08" db="EMBL/GenBank/DDBJ databases">
        <authorList>
            <person name="Varghese N."/>
            <person name="Submissions S."/>
        </authorList>
    </citation>
    <scope>NUCLEOTIDE SEQUENCE [LARGE SCALE GENOMIC DNA]</scope>
    <source>
        <strain evidence="9">JC23</strain>
    </source>
</reference>
<evidence type="ECO:0000259" key="7">
    <source>
        <dbReference type="PROSITE" id="PS50850"/>
    </source>
</evidence>
<dbReference type="Proteomes" id="UP000219252">
    <property type="component" value="Unassembled WGS sequence"/>
</dbReference>
<comment type="subcellular location">
    <subcellularLocation>
        <location evidence="1">Cell membrane</location>
        <topology evidence="1">Multi-pass membrane protein</topology>
    </subcellularLocation>
</comment>
<feature type="transmembrane region" description="Helical" evidence="6">
    <location>
        <begin position="196"/>
        <end position="215"/>
    </location>
</feature>
<proteinExistence type="predicted"/>